<sequence length="67" mass="7556">MKVNEGTLDRILRVVIGMTLVGVGFWSKTWTGGFLIIIGWIPVLTGLIGWCPFYALLGFHSYRIKRS</sequence>
<dbReference type="RefSeq" id="WP_135766364.1">
    <property type="nucleotide sequence ID" value="NZ_RQET01000001.1"/>
</dbReference>
<evidence type="ECO:0000256" key="1">
    <source>
        <dbReference type="SAM" id="Phobius"/>
    </source>
</evidence>
<name>A0A4R9GLQ0_9LEPT</name>
<comment type="caution">
    <text evidence="3">The sequence shown here is derived from an EMBL/GenBank/DDBJ whole genome shotgun (WGS) entry which is preliminary data.</text>
</comment>
<keyword evidence="1" id="KW-1133">Transmembrane helix</keyword>
<dbReference type="OrthoDB" id="5405951at2"/>
<evidence type="ECO:0000313" key="4">
    <source>
        <dbReference type="Proteomes" id="UP000298458"/>
    </source>
</evidence>
<keyword evidence="4" id="KW-1185">Reference proteome</keyword>
<gene>
    <name evidence="3" type="ORF">EHO60_01380</name>
</gene>
<proteinExistence type="predicted"/>
<protein>
    <submittedName>
        <fullName evidence="3">DUF2892 domain-containing protein</fullName>
    </submittedName>
</protein>
<dbReference type="Proteomes" id="UP000298458">
    <property type="component" value="Unassembled WGS sequence"/>
</dbReference>
<reference evidence="3" key="1">
    <citation type="journal article" date="2019" name="PLoS Negl. Trop. Dis.">
        <title>Revisiting the worldwide diversity of Leptospira species in the environment.</title>
        <authorList>
            <person name="Vincent A.T."/>
            <person name="Schiettekatte O."/>
            <person name="Bourhy P."/>
            <person name="Veyrier F.J."/>
            <person name="Picardeau M."/>
        </authorList>
    </citation>
    <scope>NUCLEOTIDE SEQUENCE [LARGE SCALE GENOMIC DNA]</scope>
    <source>
        <strain evidence="3">SSW15</strain>
    </source>
</reference>
<dbReference type="AlphaFoldDB" id="A0A4R9GLQ0"/>
<feature type="transmembrane region" description="Helical" evidence="1">
    <location>
        <begin position="12"/>
        <end position="28"/>
    </location>
</feature>
<feature type="transmembrane region" description="Helical" evidence="1">
    <location>
        <begin position="34"/>
        <end position="57"/>
    </location>
</feature>
<organism evidence="3 4">
    <name type="scientific">Leptospira fletcheri</name>
    <dbReference type="NCBI Taxonomy" id="2484981"/>
    <lineage>
        <taxon>Bacteria</taxon>
        <taxon>Pseudomonadati</taxon>
        <taxon>Spirochaetota</taxon>
        <taxon>Spirochaetia</taxon>
        <taxon>Leptospirales</taxon>
        <taxon>Leptospiraceae</taxon>
        <taxon>Leptospira</taxon>
    </lineage>
</organism>
<dbReference type="EMBL" id="RQET01000001">
    <property type="protein sequence ID" value="TGK14023.1"/>
    <property type="molecule type" value="Genomic_DNA"/>
</dbReference>
<evidence type="ECO:0000259" key="2">
    <source>
        <dbReference type="Pfam" id="PF11127"/>
    </source>
</evidence>
<dbReference type="Pfam" id="PF11127">
    <property type="entry name" value="YgaP-like_TM"/>
    <property type="match status" value="1"/>
</dbReference>
<keyword evidence="1" id="KW-0812">Transmembrane</keyword>
<keyword evidence="1" id="KW-0472">Membrane</keyword>
<evidence type="ECO:0000313" key="3">
    <source>
        <dbReference type="EMBL" id="TGK14023.1"/>
    </source>
</evidence>
<dbReference type="InterPro" id="IPR021309">
    <property type="entry name" value="YgaP-like_TM"/>
</dbReference>
<feature type="domain" description="Inner membrane protein YgaP-like transmembrane" evidence="2">
    <location>
        <begin position="1"/>
        <end position="61"/>
    </location>
</feature>
<accession>A0A4R9GLQ0</accession>